<gene>
    <name evidence="1" type="ORF">ENM30_00960</name>
</gene>
<protein>
    <submittedName>
        <fullName evidence="1">Uncharacterized protein</fullName>
    </submittedName>
</protein>
<organism evidence="1">
    <name type="scientific">Caldiarchaeum subterraneum</name>
    <dbReference type="NCBI Taxonomy" id="311458"/>
    <lineage>
        <taxon>Archaea</taxon>
        <taxon>Nitrososphaerota</taxon>
        <taxon>Candidatus Caldarchaeales</taxon>
        <taxon>Candidatus Caldarchaeaceae</taxon>
        <taxon>Candidatus Caldarchaeum</taxon>
    </lineage>
</organism>
<proteinExistence type="predicted"/>
<reference evidence="1" key="1">
    <citation type="journal article" date="2020" name="mSystems">
        <title>Genome- and Community-Level Interaction Insights into Carbon Utilization and Element Cycling Functions of Hydrothermarchaeota in Hydrothermal Sediment.</title>
        <authorList>
            <person name="Zhou Z."/>
            <person name="Liu Y."/>
            <person name="Xu W."/>
            <person name="Pan J."/>
            <person name="Luo Z.H."/>
            <person name="Li M."/>
        </authorList>
    </citation>
    <scope>NUCLEOTIDE SEQUENCE [LARGE SCALE GENOMIC DNA]</scope>
    <source>
        <strain evidence="1">SpSt-1073</strain>
    </source>
</reference>
<evidence type="ECO:0000313" key="1">
    <source>
        <dbReference type="EMBL" id="HHN51862.1"/>
    </source>
</evidence>
<name>A0A7J3WAR5_CALS0</name>
<dbReference type="EMBL" id="DRXG01000014">
    <property type="protein sequence ID" value="HHN51862.1"/>
    <property type="molecule type" value="Genomic_DNA"/>
</dbReference>
<accession>A0A7J3WAR5</accession>
<sequence length="431" mass="49331">MRLPTIHCSMLLRRVSLDKKRLQVSISGKVFNVWGSEDEGYVLKGGPNLLEHVRGIRLSDLPEHLAVEIGPRLSEKFGLQRRLNFSASRKAFKVSYLVTASRETLIDVEEYASEIARKAEEHGFSCQTSKTEEEIHIEASYREGGGEEIGYIVKLFEDALASADRSIEQKEENMRQKLEYWIGKVGRLDGRFLSKLNGLEGVAKWIIHPLTSKEIAYILFGIKPESFNLGAKLSYALLQRFEVWDGETIDRLKALGIIAYMEDNSRLFCTFTGWRVKKLLEQMIFLEPKSFTSSTAGGYDPISLLHYIGRNFPSLAISKSRRFRGNKSGAFRYAEKMLKQLTFTHIAALAGIYWRLHIPKQVLEETLSQLISLGFVSHNRKIKPFAKWIISLINGYIRKTKLAPNQKQAQTTLFNWNCLQETFIKQISKKQ</sequence>
<dbReference type="AlphaFoldDB" id="A0A7J3WAR5"/>
<comment type="caution">
    <text evidence="1">The sequence shown here is derived from an EMBL/GenBank/DDBJ whole genome shotgun (WGS) entry which is preliminary data.</text>
</comment>